<evidence type="ECO:0000256" key="2">
    <source>
        <dbReference type="SAM" id="MobiDB-lite"/>
    </source>
</evidence>
<dbReference type="Proteomes" id="UP000034911">
    <property type="component" value="Unassembled WGS sequence"/>
</dbReference>
<feature type="chain" id="PRO_5002538641" evidence="3">
    <location>
        <begin position="27"/>
        <end position="502"/>
    </location>
</feature>
<feature type="coiled-coil region" evidence="1">
    <location>
        <begin position="178"/>
        <end position="222"/>
    </location>
</feature>
<evidence type="ECO:0000256" key="1">
    <source>
        <dbReference type="SAM" id="Coils"/>
    </source>
</evidence>
<proteinExistence type="predicted"/>
<protein>
    <submittedName>
        <fullName evidence="4">Uncharacterized protein</fullName>
    </submittedName>
</protein>
<accession>A0A0G1MYB1</accession>
<keyword evidence="3" id="KW-0732">Signal</keyword>
<dbReference type="EMBL" id="LCLH01000028">
    <property type="protein sequence ID" value="KKU13219.1"/>
    <property type="molecule type" value="Genomic_DNA"/>
</dbReference>
<feature type="signal peptide" evidence="3">
    <location>
        <begin position="1"/>
        <end position="26"/>
    </location>
</feature>
<sequence length="502" mass="55798">MQKHTLLISSFGAGALVIILALPALAQENSNSSNIPTRGLESQTCNIKGVEMPGPCSNYESNNGNQGPNGFGSNGPSMGQQDNFNGQEGGVQNGPSEEQQKQNDERRFKDMKRGSKGMEQGLKQYEKNFAQTEKKGVVIPQEIKDKLTQLRTIVDSAKKATTVEELDNLDLGSTQEIMQSLNDAQRELVENAQRLEGMKRGIKGLKQGVAQFEKQLARLAKQRIAIPADITEKVEKAKTLLNAINNAKTWDEAEAAGVEDTQDIMMNLDQSRQQLEMLARWPQTLKQIDKELGNLARQLKQNKTIADRLNKRGVDVTDHVSALEEAINKLKGVRNDAVSKIATGEQQDAFDLIENDFFGQMDEVFQHVKVIQMMNNLGRFVSDFKRGMADATREIKMREKKGIDVAETRATFEQAKAQGEEVLALIKAKPLDEDAVLNALETFEESIMAFENQIGELGGGKEEEMPWERGPSQFQKLKVPKTVNQIMLKVPKKKISATAIDQ</sequence>
<evidence type="ECO:0000256" key="3">
    <source>
        <dbReference type="SAM" id="SignalP"/>
    </source>
</evidence>
<organism evidence="4 5">
    <name type="scientific">Candidatus Magasanikbacteria bacterium GW2011_GWC2_45_8</name>
    <dbReference type="NCBI Taxonomy" id="1619050"/>
    <lineage>
        <taxon>Bacteria</taxon>
        <taxon>Candidatus Magasanikiibacteriota</taxon>
    </lineage>
</organism>
<dbReference type="AlphaFoldDB" id="A0A0G1MYB1"/>
<keyword evidence="1" id="KW-0175">Coiled coil</keyword>
<feature type="region of interest" description="Disordered" evidence="2">
    <location>
        <begin position="56"/>
        <end position="117"/>
    </location>
</feature>
<comment type="caution">
    <text evidence="4">The sequence shown here is derived from an EMBL/GenBank/DDBJ whole genome shotgun (WGS) entry which is preliminary data.</text>
</comment>
<feature type="compositionally biased region" description="Basic and acidic residues" evidence="2">
    <location>
        <begin position="98"/>
        <end position="113"/>
    </location>
</feature>
<evidence type="ECO:0000313" key="4">
    <source>
        <dbReference type="EMBL" id="KKU13219.1"/>
    </source>
</evidence>
<feature type="compositionally biased region" description="Polar residues" evidence="2">
    <location>
        <begin position="74"/>
        <end position="86"/>
    </location>
</feature>
<gene>
    <name evidence="4" type="ORF">UX20_C0028G0008</name>
</gene>
<reference evidence="4 5" key="1">
    <citation type="journal article" date="2015" name="Nature">
        <title>rRNA introns, odd ribosomes, and small enigmatic genomes across a large radiation of phyla.</title>
        <authorList>
            <person name="Brown C.T."/>
            <person name="Hug L.A."/>
            <person name="Thomas B.C."/>
            <person name="Sharon I."/>
            <person name="Castelle C.J."/>
            <person name="Singh A."/>
            <person name="Wilkins M.J."/>
            <person name="Williams K.H."/>
            <person name="Banfield J.F."/>
        </authorList>
    </citation>
    <scope>NUCLEOTIDE SEQUENCE [LARGE SCALE GENOMIC DNA]</scope>
</reference>
<evidence type="ECO:0000313" key="5">
    <source>
        <dbReference type="Proteomes" id="UP000034911"/>
    </source>
</evidence>
<name>A0A0G1MYB1_9BACT</name>